<sequence>MTSIPAQTKPNPEVQALLDRALDAQRQRNFPEALRLLQSALTQARSQKDRSSEVVTLSYLGFVLMNQGRPQEAEDNYQKALTLYQERKDRAGEANTLGNLGILSLNQGLFPKALAYYQQVLPLFRDLGNKNGEGATLTNIGIVYTQLGKPDKALETYLQALPVHQATGNKNFEANTLGNISNLYSTLGEPAKALKYLEQTIALKKSIGDTESEGDIQRLLGEIYSEAGQPLKALEAFEKALVLCRTRSNLYGEAASLHGLATLQSALGQFPQALSNFQQSLLLHRGIGDKSGEANTVQGIGNVYLRLSQPAKAKEFFGQALTLYQAIQQRSGEANTLNSLGTLHQALGEHAAALRTYEKALTVYRAMGSKNGEGNTLRNIGATYHAQANFAKARTYFESALRLLRASGRTALEADVLASLGAVAANTKQVEKALTLLEQARNLYQSVGSRKGEADVLYTLGIVLRNSRKYSQALPYFQKAVAFYESQRTQLGGYTEAKSALLTANLTAYYHYLELLLHLRQGEEAFALAQKTKARGLLDLLAAGRVELSGSLTPEERAQEQDLKQQANFINAQMVREGVENEVGAKKRYAALKEELIKTERALQTLTDTLYSRHPEFAQKRAAKTANLADIAKLLPVDTALLDYIVLSQEKLALFVVTSKGVNAFILPIVYKSLVSKATALRSACADPRKDYKPLATELHKLLLAPAAKQLTGVKRLVICPDGALWDVPFQALLMNGQFLAQRYEISYAYSATGVQAALTVKADRKQPTQTLLAIANPDFGSTKRFGDLDNLPGQRPIDTPSRPIDTPSRPIDTPSRPIDTPSRPIDTPSRPIDTPSRPIDTPSRPIDSPSRAFDSVSRGKAIVALPGTQREADALKKLFPTATLMTGSAAQEGRAKLEASKYKYLHFATHGFFNDASPLLSSLVLAQPSSGSKDDGFLTAREIFDLDLSAEMVVLSACNTARGVQRTGDGVIGLTWALFVAGCPTQVVSQWAVDDASTATLMAGFYSNLATKKQGKGAALRQAALTLLQSQKHAHPYYWAPFVLMGDWR</sequence>
<dbReference type="Proteomes" id="UP000520814">
    <property type="component" value="Unassembled WGS sequence"/>
</dbReference>
<comment type="caution">
    <text evidence="4">The sequence shown here is derived from an EMBL/GenBank/DDBJ whole genome shotgun (WGS) entry which is preliminary data.</text>
</comment>
<accession>A0A7W9SL74</accession>
<dbReference type="Pfam" id="PF13424">
    <property type="entry name" value="TPR_12"/>
    <property type="match status" value="5"/>
</dbReference>
<dbReference type="PANTHER" id="PTHR10098">
    <property type="entry name" value="RAPSYN-RELATED"/>
    <property type="match status" value="1"/>
</dbReference>
<reference evidence="4 5" key="1">
    <citation type="submission" date="2020-08" db="EMBL/GenBank/DDBJ databases">
        <title>Genomic Encyclopedia of Type Strains, Phase IV (KMG-IV): sequencing the most valuable type-strain genomes for metagenomic binning, comparative biology and taxonomic classification.</title>
        <authorList>
            <person name="Goeker M."/>
        </authorList>
    </citation>
    <scope>NUCLEOTIDE SEQUENCE [LARGE SCALE GENOMIC DNA]</scope>
    <source>
        <strain evidence="4 5">DSM 23562</strain>
    </source>
</reference>
<proteinExistence type="predicted"/>
<dbReference type="PROSITE" id="PS50005">
    <property type="entry name" value="TPR"/>
    <property type="match status" value="6"/>
</dbReference>
<feature type="repeat" description="TPR" evidence="1">
    <location>
        <begin position="134"/>
        <end position="167"/>
    </location>
</feature>
<evidence type="ECO:0000256" key="2">
    <source>
        <dbReference type="SAM" id="MobiDB-lite"/>
    </source>
</evidence>
<dbReference type="Pfam" id="PF12770">
    <property type="entry name" value="CHAT"/>
    <property type="match status" value="1"/>
</dbReference>
<dbReference type="RefSeq" id="WP_184192321.1">
    <property type="nucleotide sequence ID" value="NZ_JACHGW010000001.1"/>
</dbReference>
<evidence type="ECO:0000313" key="5">
    <source>
        <dbReference type="Proteomes" id="UP000520814"/>
    </source>
</evidence>
<dbReference type="InterPro" id="IPR019734">
    <property type="entry name" value="TPR_rpt"/>
</dbReference>
<name>A0A7W9SL74_ARMRO</name>
<feature type="domain" description="CHAT" evidence="3">
    <location>
        <begin position="694"/>
        <end position="1048"/>
    </location>
</feature>
<feature type="repeat" description="TPR" evidence="1">
    <location>
        <begin position="374"/>
        <end position="407"/>
    </location>
</feature>
<dbReference type="Gene3D" id="1.25.40.10">
    <property type="entry name" value="Tetratricopeptide repeat domain"/>
    <property type="match status" value="3"/>
</dbReference>
<dbReference type="SUPFAM" id="SSF48452">
    <property type="entry name" value="TPR-like"/>
    <property type="match status" value="3"/>
</dbReference>
<feature type="repeat" description="TPR" evidence="1">
    <location>
        <begin position="214"/>
        <end position="247"/>
    </location>
</feature>
<feature type="repeat" description="TPR" evidence="1">
    <location>
        <begin position="454"/>
        <end position="487"/>
    </location>
</feature>
<evidence type="ECO:0000259" key="3">
    <source>
        <dbReference type="Pfam" id="PF12770"/>
    </source>
</evidence>
<evidence type="ECO:0000313" key="4">
    <source>
        <dbReference type="EMBL" id="MBB6048686.1"/>
    </source>
</evidence>
<feature type="region of interest" description="Disordered" evidence="2">
    <location>
        <begin position="784"/>
        <end position="855"/>
    </location>
</feature>
<dbReference type="InterPro" id="IPR011990">
    <property type="entry name" value="TPR-like_helical_dom_sf"/>
</dbReference>
<organism evidence="4 5">
    <name type="scientific">Armatimonas rosea</name>
    <dbReference type="NCBI Taxonomy" id="685828"/>
    <lineage>
        <taxon>Bacteria</taxon>
        <taxon>Bacillati</taxon>
        <taxon>Armatimonadota</taxon>
        <taxon>Armatimonadia</taxon>
        <taxon>Armatimonadales</taxon>
        <taxon>Armatimonadaceae</taxon>
        <taxon>Armatimonas</taxon>
    </lineage>
</organism>
<dbReference type="SMART" id="SM00028">
    <property type="entry name" value="TPR"/>
    <property type="match status" value="12"/>
</dbReference>
<keyword evidence="1" id="KW-0802">TPR repeat</keyword>
<dbReference type="PANTHER" id="PTHR10098:SF108">
    <property type="entry name" value="TETRATRICOPEPTIDE REPEAT PROTEIN 28"/>
    <property type="match status" value="1"/>
</dbReference>
<dbReference type="InterPro" id="IPR024983">
    <property type="entry name" value="CHAT_dom"/>
</dbReference>
<dbReference type="AlphaFoldDB" id="A0A7W9SL74"/>
<evidence type="ECO:0000256" key="1">
    <source>
        <dbReference type="PROSITE-ProRule" id="PRU00339"/>
    </source>
</evidence>
<protein>
    <submittedName>
        <fullName evidence="4">CHAT domain-containing protein/tetratricopeptide (TPR) repeat protein</fullName>
    </submittedName>
</protein>
<gene>
    <name evidence="4" type="ORF">HNQ39_000448</name>
</gene>
<feature type="repeat" description="TPR" evidence="1">
    <location>
        <begin position="334"/>
        <end position="367"/>
    </location>
</feature>
<feature type="repeat" description="TPR" evidence="1">
    <location>
        <begin position="54"/>
        <end position="87"/>
    </location>
</feature>
<keyword evidence="5" id="KW-1185">Reference proteome</keyword>
<dbReference type="EMBL" id="JACHGW010000001">
    <property type="protein sequence ID" value="MBB6048686.1"/>
    <property type="molecule type" value="Genomic_DNA"/>
</dbReference>